<dbReference type="EMBL" id="JAWDIP010000003">
    <property type="protein sequence ID" value="MDY0394498.1"/>
    <property type="molecule type" value="Genomic_DNA"/>
</dbReference>
<evidence type="ECO:0000256" key="5">
    <source>
        <dbReference type="ARBA" id="ARBA00023136"/>
    </source>
</evidence>
<keyword evidence="4 6" id="KW-1133">Transmembrane helix</keyword>
<evidence type="ECO:0000256" key="1">
    <source>
        <dbReference type="ARBA" id="ARBA00004651"/>
    </source>
</evidence>
<gene>
    <name evidence="7" type="ORF">RWE15_08625</name>
</gene>
<evidence type="ECO:0000256" key="2">
    <source>
        <dbReference type="ARBA" id="ARBA00022475"/>
    </source>
</evidence>
<dbReference type="PANTHER" id="PTHR33931">
    <property type="entry name" value="HOLIN-LIKE PROTEIN CIDA-RELATED"/>
    <property type="match status" value="1"/>
</dbReference>
<feature type="transmembrane region" description="Helical" evidence="6">
    <location>
        <begin position="92"/>
        <end position="111"/>
    </location>
</feature>
<comment type="subcellular location">
    <subcellularLocation>
        <location evidence="1">Cell membrane</location>
        <topology evidence="1">Multi-pass membrane protein</topology>
    </subcellularLocation>
</comment>
<evidence type="ECO:0000313" key="7">
    <source>
        <dbReference type="EMBL" id="MDY0394498.1"/>
    </source>
</evidence>
<dbReference type="Proteomes" id="UP001281447">
    <property type="component" value="Unassembled WGS sequence"/>
</dbReference>
<organism evidence="7 8">
    <name type="scientific">Tigheibacillus halophilus</name>
    <dbReference type="NCBI Taxonomy" id="361280"/>
    <lineage>
        <taxon>Bacteria</taxon>
        <taxon>Bacillati</taxon>
        <taxon>Bacillota</taxon>
        <taxon>Bacilli</taxon>
        <taxon>Bacillales</taxon>
        <taxon>Bacillaceae</taxon>
        <taxon>Tigheibacillus</taxon>
    </lineage>
</organism>
<dbReference type="RefSeq" id="WP_390354588.1">
    <property type="nucleotide sequence ID" value="NZ_JBHUIZ010000005.1"/>
</dbReference>
<reference evidence="7 8" key="1">
    <citation type="submission" date="2023-10" db="EMBL/GenBank/DDBJ databases">
        <title>Virgibacillus halophilus 5B73C genome.</title>
        <authorList>
            <person name="Miliotis G."/>
            <person name="Sengupta P."/>
            <person name="Hameed A."/>
            <person name="Chuvochina M."/>
            <person name="Mcdonagh F."/>
            <person name="Simpson A.C."/>
            <person name="Singh N.K."/>
            <person name="Rekha P.D."/>
            <person name="Raman K."/>
            <person name="Hugenholtz P."/>
            <person name="Venkateswaran K."/>
        </authorList>
    </citation>
    <scope>NUCLEOTIDE SEQUENCE [LARGE SCALE GENOMIC DNA]</scope>
    <source>
        <strain evidence="7 8">5B73C</strain>
    </source>
</reference>
<name>A0ABU5C6N2_9BACI</name>
<sequence>MKKLCISMGQVCLLWLFAIFMNKLAEWLHLAVPGSIIGLVLLFVLLQTGLIKLKWIEIGGSWLVAELLLFFIPSAVGLLQYQDILMSNGWKIIMIICISTFLVMAGSGFLAEKLTKRKEMRLK</sequence>
<accession>A0ABU5C6N2</accession>
<dbReference type="Pfam" id="PF03788">
    <property type="entry name" value="LrgA"/>
    <property type="match status" value="1"/>
</dbReference>
<dbReference type="InterPro" id="IPR005538">
    <property type="entry name" value="LrgA/CidA"/>
</dbReference>
<dbReference type="PANTHER" id="PTHR33931:SF2">
    <property type="entry name" value="HOLIN-LIKE PROTEIN CIDA"/>
    <property type="match status" value="1"/>
</dbReference>
<keyword evidence="8" id="KW-1185">Reference proteome</keyword>
<protein>
    <submittedName>
        <fullName evidence="7">CidA/LrgA family holin-like protein</fullName>
    </submittedName>
</protein>
<evidence type="ECO:0000256" key="6">
    <source>
        <dbReference type="SAM" id="Phobius"/>
    </source>
</evidence>
<proteinExistence type="predicted"/>
<evidence type="ECO:0000256" key="3">
    <source>
        <dbReference type="ARBA" id="ARBA00022692"/>
    </source>
</evidence>
<feature type="transmembrane region" description="Helical" evidence="6">
    <location>
        <begin position="28"/>
        <end position="46"/>
    </location>
</feature>
<evidence type="ECO:0000256" key="4">
    <source>
        <dbReference type="ARBA" id="ARBA00022989"/>
    </source>
</evidence>
<keyword evidence="3 6" id="KW-0812">Transmembrane</keyword>
<feature type="transmembrane region" description="Helical" evidence="6">
    <location>
        <begin position="58"/>
        <end position="80"/>
    </location>
</feature>
<keyword evidence="2" id="KW-1003">Cell membrane</keyword>
<comment type="caution">
    <text evidence="7">The sequence shown here is derived from an EMBL/GenBank/DDBJ whole genome shotgun (WGS) entry which is preliminary data.</text>
</comment>
<evidence type="ECO:0000313" key="8">
    <source>
        <dbReference type="Proteomes" id="UP001281447"/>
    </source>
</evidence>
<keyword evidence="5 6" id="KW-0472">Membrane</keyword>
<dbReference type="NCBIfam" id="NF002460">
    <property type="entry name" value="PRK01658.1"/>
    <property type="match status" value="1"/>
</dbReference>